<comment type="caution">
    <text evidence="6">The sequence shown here is derived from an EMBL/GenBank/DDBJ whole genome shotgun (WGS) entry which is preliminary data.</text>
</comment>
<dbReference type="EMBL" id="SHNP01000005">
    <property type="protein sequence ID" value="MCX2974794.1"/>
    <property type="molecule type" value="Genomic_DNA"/>
</dbReference>
<feature type="region of interest" description="Disordered" evidence="2">
    <location>
        <begin position="46"/>
        <end position="83"/>
    </location>
</feature>
<gene>
    <name evidence="6" type="ORF">EYC87_14470</name>
</gene>
<reference evidence="6" key="1">
    <citation type="submission" date="2019-02" db="EMBL/GenBank/DDBJ databases">
        <authorList>
            <person name="Li S.-H."/>
        </authorList>
    </citation>
    <scope>NUCLEOTIDE SEQUENCE</scope>
    <source>
        <strain evidence="6">IMCC8485</strain>
    </source>
</reference>
<evidence type="ECO:0000313" key="7">
    <source>
        <dbReference type="Proteomes" id="UP001143307"/>
    </source>
</evidence>
<dbReference type="Pfam" id="PF20148">
    <property type="entry name" value="DUF6531"/>
    <property type="match status" value="1"/>
</dbReference>
<proteinExistence type="predicted"/>
<accession>A0ABT3SY43</accession>
<keyword evidence="7" id="KW-1185">Reference proteome</keyword>
<evidence type="ECO:0000313" key="6">
    <source>
        <dbReference type="EMBL" id="MCX2974794.1"/>
    </source>
</evidence>
<name>A0ABT3SY43_9GAMM</name>
<evidence type="ECO:0000259" key="5">
    <source>
        <dbReference type="Pfam" id="PF25023"/>
    </source>
</evidence>
<dbReference type="Pfam" id="PF25023">
    <property type="entry name" value="TEN_YD-shell"/>
    <property type="match status" value="1"/>
</dbReference>
<feature type="chain" id="PRO_5045642742" evidence="3">
    <location>
        <begin position="20"/>
        <end position="620"/>
    </location>
</feature>
<feature type="signal peptide" evidence="3">
    <location>
        <begin position="1"/>
        <end position="19"/>
    </location>
</feature>
<evidence type="ECO:0000256" key="3">
    <source>
        <dbReference type="SAM" id="SignalP"/>
    </source>
</evidence>
<evidence type="ECO:0000256" key="2">
    <source>
        <dbReference type="SAM" id="MobiDB-lite"/>
    </source>
</evidence>
<feature type="domain" description="DUF6531" evidence="4">
    <location>
        <begin position="242"/>
        <end position="306"/>
    </location>
</feature>
<protein>
    <submittedName>
        <fullName evidence="6">RHS repeat protein</fullName>
    </submittedName>
</protein>
<dbReference type="RefSeq" id="WP_279253506.1">
    <property type="nucleotide sequence ID" value="NZ_SHNP01000005.1"/>
</dbReference>
<dbReference type="InterPro" id="IPR056823">
    <property type="entry name" value="TEN-like_YD-shell"/>
</dbReference>
<dbReference type="InterPro" id="IPR045351">
    <property type="entry name" value="DUF6531"/>
</dbReference>
<organism evidence="6 7">
    <name type="scientific">Candidatus Seongchinamella marina</name>
    <dbReference type="NCBI Taxonomy" id="2518990"/>
    <lineage>
        <taxon>Bacteria</taxon>
        <taxon>Pseudomonadati</taxon>
        <taxon>Pseudomonadota</taxon>
        <taxon>Gammaproteobacteria</taxon>
        <taxon>Cellvibrionales</taxon>
        <taxon>Halieaceae</taxon>
        <taxon>Seongchinamella</taxon>
    </lineage>
</organism>
<evidence type="ECO:0000259" key="4">
    <source>
        <dbReference type="Pfam" id="PF20148"/>
    </source>
</evidence>
<feature type="domain" description="Teneurin-like YD-shell" evidence="5">
    <location>
        <begin position="330"/>
        <end position="543"/>
    </location>
</feature>
<feature type="compositionally biased region" description="Low complexity" evidence="2">
    <location>
        <begin position="62"/>
        <end position="77"/>
    </location>
</feature>
<dbReference type="Gene3D" id="2.180.10.10">
    <property type="entry name" value="RHS repeat-associated core"/>
    <property type="match status" value="1"/>
</dbReference>
<dbReference type="Proteomes" id="UP001143307">
    <property type="component" value="Unassembled WGS sequence"/>
</dbReference>
<evidence type="ECO:0000256" key="1">
    <source>
        <dbReference type="ARBA" id="ARBA00022737"/>
    </source>
</evidence>
<keyword evidence="1" id="KW-0677">Repeat</keyword>
<keyword evidence="3" id="KW-0732">Signal</keyword>
<sequence length="620" mass="68402">MKYGFAGSLALLVPTLALGQSSSADHTDHSAIIETVELTLPRHSTTLINPSSRDEQPAIANQGSETATSSQTQSAGERNYSQRITFSELPLETTISDQYRDRGIVLGGSSPITTADVASSTPPVLAGMPLFEGDITGRFVVPGTDQPSSVYQFTWDIGHFDAVESVQMDFFGPQGQLLYTYKNHDEGSFRYVARGGNIGIASWRMYVVTTEPAGFGIDNLFFSIPGKDDLGREMGLTECALGNPINPAAGNKVQLESDYRGARTFPLAVDRAYNSISSKWTFYSSINHQQGTVEAQLTRPDGKILTYTGGLGFGNWRKSSTDLTGELSSQFDISGNIVGWQFKTLDDQVEDYDASGRLTRVHQRSGISHDYIYEADEILIEHSLGGAIRYQLDASGVINGFTDPLGQRYSYSYSSEGMLSSVSYPGNTGHKTYHYENNSYPKLLTGISDANGDRYASWTYDLAGRATSSEHYNGAEKTTFNYSNLNGPGTSRTTVTNSLGKSTTYYYIKINGVQRVFQVEGHPSPNCVAANQQYQFDSRAFIRSQTDWNGNVTEYVRDSKGRELMRREAVDTAEEREVHTEWHVDFNLPSLLTEPGRETHFNYDGSGNLKSKRIVETDSH</sequence>